<organism evidence="1">
    <name type="scientific">Phytophthora nicotianae</name>
    <name type="common">Potato buckeye rot agent</name>
    <name type="synonym">Phytophthora parasitica</name>
    <dbReference type="NCBI Taxonomy" id="4792"/>
    <lineage>
        <taxon>Eukaryota</taxon>
        <taxon>Sar</taxon>
        <taxon>Stramenopiles</taxon>
        <taxon>Oomycota</taxon>
        <taxon>Peronosporomycetes</taxon>
        <taxon>Peronosporales</taxon>
        <taxon>Peronosporaceae</taxon>
        <taxon>Phytophthora</taxon>
    </lineage>
</organism>
<sequence>MPKVSDRQALKDEVVDLFSLVILEEEFDEDLGGRSPFDDWFGCFPVESSVEELYEVLAQVISWRFLGPRVNRARSRGFAREFFRNLDDEEFRSLTRTTRESFEFICDLIETHR</sequence>
<feature type="non-terminal residue" evidence="1">
    <location>
        <position position="113"/>
    </location>
</feature>
<accession>W2LQS5</accession>
<reference evidence="1" key="1">
    <citation type="submission" date="2013-11" db="EMBL/GenBank/DDBJ databases">
        <title>The Genome Sequence of Phytophthora parasitica CHvinca01.</title>
        <authorList>
            <consortium name="The Broad Institute Genomics Platform"/>
            <person name="Russ C."/>
            <person name="Tyler B."/>
            <person name="Panabieres F."/>
            <person name="Shan W."/>
            <person name="Tripathy S."/>
            <person name="Grunwald N."/>
            <person name="Machado M."/>
            <person name="Johnson C.S."/>
            <person name="Arredondo F."/>
            <person name="Hong C."/>
            <person name="Coffey M."/>
            <person name="Young S.K."/>
            <person name="Zeng Q."/>
            <person name="Gargeya S."/>
            <person name="Fitzgerald M."/>
            <person name="Abouelleil A."/>
            <person name="Alvarado L."/>
            <person name="Chapman S.B."/>
            <person name="Gainer-Dewar J."/>
            <person name="Goldberg J."/>
            <person name="Griggs A."/>
            <person name="Gujja S."/>
            <person name="Hansen M."/>
            <person name="Howarth C."/>
            <person name="Imamovic A."/>
            <person name="Ireland A."/>
            <person name="Larimer J."/>
            <person name="McCowan C."/>
            <person name="Murphy C."/>
            <person name="Pearson M."/>
            <person name="Poon T.W."/>
            <person name="Priest M."/>
            <person name="Roberts A."/>
            <person name="Saif S."/>
            <person name="Shea T."/>
            <person name="Sykes S."/>
            <person name="Wortman J."/>
            <person name="Nusbaum C."/>
            <person name="Birren B."/>
        </authorList>
    </citation>
    <scope>NUCLEOTIDE SEQUENCE [LARGE SCALE GENOMIC DNA]</scope>
    <source>
        <strain evidence="1">CHvinca01</strain>
    </source>
</reference>
<dbReference type="OrthoDB" id="127931at2759"/>
<dbReference type="Proteomes" id="UP000054423">
    <property type="component" value="Unassembled WGS sequence"/>
</dbReference>
<name>W2LQS5_PHYNI</name>
<dbReference type="AlphaFoldDB" id="W2LQS5"/>
<dbReference type="VEuPathDB" id="FungiDB:PPTG_19183"/>
<evidence type="ECO:0000313" key="1">
    <source>
        <dbReference type="EMBL" id="ETL99782.1"/>
    </source>
</evidence>
<gene>
    <name evidence="1" type="ORF">L917_03413</name>
</gene>
<dbReference type="EMBL" id="KI678232">
    <property type="protein sequence ID" value="ETL99782.1"/>
    <property type="molecule type" value="Genomic_DNA"/>
</dbReference>
<proteinExistence type="predicted"/>
<protein>
    <submittedName>
        <fullName evidence="1">Uncharacterized protein</fullName>
    </submittedName>
</protein>